<dbReference type="Proteomes" id="UP000516134">
    <property type="component" value="Chromosome"/>
</dbReference>
<protein>
    <submittedName>
        <fullName evidence="3">Cupin domain-containing protein</fullName>
    </submittedName>
</protein>
<name>A0ABX6T1V2_9SPHN</name>
<dbReference type="PANTHER" id="PTHR35848">
    <property type="entry name" value="OXALATE-BINDING PROTEIN"/>
    <property type="match status" value="1"/>
</dbReference>
<gene>
    <name evidence="3" type="ORF">H9L15_12620</name>
</gene>
<keyword evidence="1" id="KW-0479">Metal-binding</keyword>
<accession>A0ABX6T1V2</accession>
<dbReference type="Gene3D" id="2.60.120.10">
    <property type="entry name" value="Jelly Rolls"/>
    <property type="match status" value="1"/>
</dbReference>
<feature type="domain" description="Cupin type-2" evidence="2">
    <location>
        <begin position="35"/>
        <end position="103"/>
    </location>
</feature>
<dbReference type="InterPro" id="IPR014710">
    <property type="entry name" value="RmlC-like_jellyroll"/>
</dbReference>
<dbReference type="PANTHER" id="PTHR35848:SF6">
    <property type="entry name" value="CUPIN TYPE-2 DOMAIN-CONTAINING PROTEIN"/>
    <property type="match status" value="1"/>
</dbReference>
<keyword evidence="4" id="KW-1185">Reference proteome</keyword>
<sequence>MRRPPPSALSTLAAPFLIKVDERNGGAKDFVIFTEDVPVGQTISPHRHPHSEEILFIHAGTGTAWLDGKEAKVGPGTIIFMPPNTGVRLTNDGKEPISLMAVFSRPGFDKYQRDISVPAGEPAKPLTVEELAAIRARHTDSVLYDPVPSKPR</sequence>
<organism evidence="3 4">
    <name type="scientific">Sphingomonas daechungensis</name>
    <dbReference type="NCBI Taxonomy" id="1176646"/>
    <lineage>
        <taxon>Bacteria</taxon>
        <taxon>Pseudomonadati</taxon>
        <taxon>Pseudomonadota</taxon>
        <taxon>Alphaproteobacteria</taxon>
        <taxon>Sphingomonadales</taxon>
        <taxon>Sphingomonadaceae</taxon>
        <taxon>Sphingomonas</taxon>
    </lineage>
</organism>
<reference evidence="3 4" key="1">
    <citation type="submission" date="2020-08" db="EMBL/GenBank/DDBJ databases">
        <title>Genome sequence of Sphingomonas daechungensis KACC 18115T.</title>
        <authorList>
            <person name="Hyun D.-W."/>
            <person name="Bae J.-W."/>
        </authorList>
    </citation>
    <scope>NUCLEOTIDE SEQUENCE [LARGE SCALE GENOMIC DNA]</scope>
    <source>
        <strain evidence="3 4">KACC 18115</strain>
    </source>
</reference>
<evidence type="ECO:0000313" key="3">
    <source>
        <dbReference type="EMBL" id="QNP42882.1"/>
    </source>
</evidence>
<dbReference type="EMBL" id="CP060780">
    <property type="protein sequence ID" value="QNP42882.1"/>
    <property type="molecule type" value="Genomic_DNA"/>
</dbReference>
<dbReference type="InterPro" id="IPR013096">
    <property type="entry name" value="Cupin_2"/>
</dbReference>
<dbReference type="InterPro" id="IPR051610">
    <property type="entry name" value="GPI/OXD"/>
</dbReference>
<proteinExistence type="predicted"/>
<dbReference type="RefSeq" id="WP_187714314.1">
    <property type="nucleotide sequence ID" value="NZ_BAABJC010000001.1"/>
</dbReference>
<dbReference type="Pfam" id="PF07883">
    <property type="entry name" value="Cupin_2"/>
    <property type="match status" value="1"/>
</dbReference>
<dbReference type="SUPFAM" id="SSF51182">
    <property type="entry name" value="RmlC-like cupins"/>
    <property type="match status" value="1"/>
</dbReference>
<evidence type="ECO:0000313" key="4">
    <source>
        <dbReference type="Proteomes" id="UP000516134"/>
    </source>
</evidence>
<evidence type="ECO:0000256" key="1">
    <source>
        <dbReference type="ARBA" id="ARBA00022723"/>
    </source>
</evidence>
<dbReference type="InterPro" id="IPR011051">
    <property type="entry name" value="RmlC_Cupin_sf"/>
</dbReference>
<evidence type="ECO:0000259" key="2">
    <source>
        <dbReference type="Pfam" id="PF07883"/>
    </source>
</evidence>